<evidence type="ECO:0000256" key="4">
    <source>
        <dbReference type="ARBA" id="ARBA00022759"/>
    </source>
</evidence>
<dbReference type="PANTHER" id="PTHR37984:SF5">
    <property type="entry name" value="PROTEIN NYNRIN-LIKE"/>
    <property type="match status" value="1"/>
</dbReference>
<evidence type="ECO:0000256" key="3">
    <source>
        <dbReference type="ARBA" id="ARBA00022722"/>
    </source>
</evidence>
<dbReference type="Proteomes" id="UP000765509">
    <property type="component" value="Unassembled WGS sequence"/>
</dbReference>
<dbReference type="InterPro" id="IPR043502">
    <property type="entry name" value="DNA/RNA_pol_sf"/>
</dbReference>
<keyword evidence="3" id="KW-0540">Nuclease</keyword>
<dbReference type="InterPro" id="IPR050951">
    <property type="entry name" value="Retrovirus_Pol_polyprotein"/>
</dbReference>
<dbReference type="AlphaFoldDB" id="A0A9Q3E6G0"/>
<dbReference type="GO" id="GO:0003964">
    <property type="term" value="F:RNA-directed DNA polymerase activity"/>
    <property type="evidence" value="ECO:0007669"/>
    <property type="project" value="UniProtKB-KW"/>
</dbReference>
<organism evidence="8 9">
    <name type="scientific">Austropuccinia psidii MF-1</name>
    <dbReference type="NCBI Taxonomy" id="1389203"/>
    <lineage>
        <taxon>Eukaryota</taxon>
        <taxon>Fungi</taxon>
        <taxon>Dikarya</taxon>
        <taxon>Basidiomycota</taxon>
        <taxon>Pucciniomycotina</taxon>
        <taxon>Pucciniomycetes</taxon>
        <taxon>Pucciniales</taxon>
        <taxon>Sphaerophragmiaceae</taxon>
        <taxon>Austropuccinia</taxon>
    </lineage>
</organism>
<accession>A0A9Q3E6G0</accession>
<keyword evidence="9" id="KW-1185">Reference proteome</keyword>
<keyword evidence="4" id="KW-0255">Endonuclease</keyword>
<evidence type="ECO:0000256" key="1">
    <source>
        <dbReference type="ARBA" id="ARBA00022679"/>
    </source>
</evidence>
<dbReference type="Pfam" id="PF17917">
    <property type="entry name" value="RT_RNaseH"/>
    <property type="match status" value="1"/>
</dbReference>
<reference evidence="8" key="1">
    <citation type="submission" date="2021-03" db="EMBL/GenBank/DDBJ databases">
        <title>Draft genome sequence of rust myrtle Austropuccinia psidii MF-1, a brazilian biotype.</title>
        <authorList>
            <person name="Quecine M.C."/>
            <person name="Pachon D.M.R."/>
            <person name="Bonatelli M.L."/>
            <person name="Correr F.H."/>
            <person name="Franceschini L.M."/>
            <person name="Leite T.F."/>
            <person name="Margarido G.R.A."/>
            <person name="Almeida C.A."/>
            <person name="Ferrarezi J.A."/>
            <person name="Labate C.A."/>
        </authorList>
    </citation>
    <scope>NUCLEOTIDE SEQUENCE</scope>
    <source>
        <strain evidence="8">MF-1</strain>
    </source>
</reference>
<name>A0A9Q3E6G0_9BASI</name>
<dbReference type="InterPro" id="IPR041373">
    <property type="entry name" value="RT_RNaseH"/>
</dbReference>
<feature type="domain" description="Reverse transcriptase RNase H-like" evidence="7">
    <location>
        <begin position="76"/>
        <end position="169"/>
    </location>
</feature>
<dbReference type="OrthoDB" id="3245114at2759"/>
<keyword evidence="1" id="KW-0808">Transferase</keyword>
<protein>
    <recommendedName>
        <fullName evidence="7">Reverse transcriptase RNase H-like domain-containing protein</fullName>
    </recommendedName>
</protein>
<dbReference type="GO" id="GO:0004519">
    <property type="term" value="F:endonuclease activity"/>
    <property type="evidence" value="ECO:0007669"/>
    <property type="project" value="UniProtKB-KW"/>
</dbReference>
<keyword evidence="5" id="KW-0378">Hydrolase</keyword>
<dbReference type="GO" id="GO:0016787">
    <property type="term" value="F:hydrolase activity"/>
    <property type="evidence" value="ECO:0007669"/>
    <property type="project" value="UniProtKB-KW"/>
</dbReference>
<evidence type="ECO:0000313" key="8">
    <source>
        <dbReference type="EMBL" id="MBW0516781.1"/>
    </source>
</evidence>
<evidence type="ECO:0000256" key="6">
    <source>
        <dbReference type="ARBA" id="ARBA00022918"/>
    </source>
</evidence>
<gene>
    <name evidence="8" type="ORF">O181_056496</name>
</gene>
<proteinExistence type="predicted"/>
<comment type="caution">
    <text evidence="8">The sequence shown here is derived from an EMBL/GenBank/DDBJ whole genome shotgun (WGS) entry which is preliminary data.</text>
</comment>
<evidence type="ECO:0000256" key="5">
    <source>
        <dbReference type="ARBA" id="ARBA00022801"/>
    </source>
</evidence>
<evidence type="ECO:0000313" key="9">
    <source>
        <dbReference type="Proteomes" id="UP000765509"/>
    </source>
</evidence>
<keyword evidence="6" id="KW-0695">RNA-directed DNA polymerase</keyword>
<dbReference type="EMBL" id="AVOT02025482">
    <property type="protein sequence ID" value="MBW0516781.1"/>
    <property type="molecule type" value="Genomic_DNA"/>
</dbReference>
<sequence length="189" mass="22074">MLTKNRPSFVIGEESLGKIRGHDIKFYLNVERPNPPILRRPPYPGSLETRKEIEKNINELLEMDFIMKIGHNERVQALGVALQQRKILDGDSTEGVIFCISRKLKDSEARYGANQIEHLCLVWALEKLHYYLECAVFEMYTDCTAWKPLLNMTATNRQMLSWQIAIQEYRRNMTIIYKERKSHTNADGN</sequence>
<keyword evidence="2" id="KW-0548">Nucleotidyltransferase</keyword>
<dbReference type="PANTHER" id="PTHR37984">
    <property type="entry name" value="PROTEIN CBG26694"/>
    <property type="match status" value="1"/>
</dbReference>
<evidence type="ECO:0000256" key="2">
    <source>
        <dbReference type="ARBA" id="ARBA00022695"/>
    </source>
</evidence>
<dbReference type="SUPFAM" id="SSF56672">
    <property type="entry name" value="DNA/RNA polymerases"/>
    <property type="match status" value="1"/>
</dbReference>
<evidence type="ECO:0000259" key="7">
    <source>
        <dbReference type="Pfam" id="PF17917"/>
    </source>
</evidence>